<dbReference type="InterPro" id="IPR050624">
    <property type="entry name" value="HTH-type_Tx_Regulator"/>
</dbReference>
<keyword evidence="1 2" id="KW-0238">DNA-binding</keyword>
<evidence type="ECO:0000259" key="3">
    <source>
        <dbReference type="PROSITE" id="PS50977"/>
    </source>
</evidence>
<feature type="DNA-binding region" description="H-T-H motif" evidence="2">
    <location>
        <begin position="29"/>
        <end position="48"/>
    </location>
</feature>
<dbReference type="InterPro" id="IPR001647">
    <property type="entry name" value="HTH_TetR"/>
</dbReference>
<organism evidence="4 5">
    <name type="scientific">Chitinophaga qingshengii</name>
    <dbReference type="NCBI Taxonomy" id="1569794"/>
    <lineage>
        <taxon>Bacteria</taxon>
        <taxon>Pseudomonadati</taxon>
        <taxon>Bacteroidota</taxon>
        <taxon>Chitinophagia</taxon>
        <taxon>Chitinophagales</taxon>
        <taxon>Chitinophagaceae</taxon>
        <taxon>Chitinophaga</taxon>
    </lineage>
</organism>
<evidence type="ECO:0000256" key="1">
    <source>
        <dbReference type="ARBA" id="ARBA00023125"/>
    </source>
</evidence>
<dbReference type="Proteomes" id="UP000659124">
    <property type="component" value="Unassembled WGS sequence"/>
</dbReference>
<gene>
    <name evidence="4" type="ORF">ICL07_17425</name>
</gene>
<comment type="caution">
    <text evidence="4">The sequence shown here is derived from an EMBL/GenBank/DDBJ whole genome shotgun (WGS) entry which is preliminary data.</text>
</comment>
<dbReference type="PRINTS" id="PR00455">
    <property type="entry name" value="HTHTETR"/>
</dbReference>
<dbReference type="InterPro" id="IPR054422">
    <property type="entry name" value="TetR-like_HI_0893_C"/>
</dbReference>
<dbReference type="Gene3D" id="1.10.357.10">
    <property type="entry name" value="Tetracycline Repressor, domain 2"/>
    <property type="match status" value="1"/>
</dbReference>
<proteinExistence type="predicted"/>
<accession>A0ABR7TRS9</accession>
<dbReference type="RefSeq" id="WP_188089304.1">
    <property type="nucleotide sequence ID" value="NZ_JACVFC010000002.1"/>
</dbReference>
<dbReference type="InterPro" id="IPR009057">
    <property type="entry name" value="Homeodomain-like_sf"/>
</dbReference>
<reference evidence="4 5" key="1">
    <citation type="submission" date="2020-09" db="EMBL/GenBank/DDBJ databases">
        <title>Genome sequences of type strains of Chitinophaga qingshengii and Chitinophaga varians.</title>
        <authorList>
            <person name="Kittiwongwattana C."/>
        </authorList>
    </citation>
    <scope>NUCLEOTIDE SEQUENCE [LARGE SCALE GENOMIC DNA]</scope>
    <source>
        <strain evidence="4 5">JCM 30026</strain>
    </source>
</reference>
<protein>
    <submittedName>
        <fullName evidence="4">TetR/AcrR family transcriptional regulator</fullName>
    </submittedName>
</protein>
<feature type="domain" description="HTH tetR-type" evidence="3">
    <location>
        <begin position="6"/>
        <end position="66"/>
    </location>
</feature>
<dbReference type="PROSITE" id="PS50977">
    <property type="entry name" value="HTH_TETR_2"/>
    <property type="match status" value="1"/>
</dbReference>
<name>A0ABR7TRS9_9BACT</name>
<evidence type="ECO:0000313" key="4">
    <source>
        <dbReference type="EMBL" id="MBC9932171.1"/>
    </source>
</evidence>
<dbReference type="Pfam" id="PF22604">
    <property type="entry name" value="TetR_HI_0893_C"/>
    <property type="match status" value="1"/>
</dbReference>
<sequence length="204" mass="23649">MRNRDLQKEDAIKKTALKMIAEEGLENLTMQKLARAANISPRTIYLKYENKEDLLVKLFIEEVLGSYEKNVVMNFDSSMDFKEGLRVLWTNLFKYFIANHHAFCLMQYGKISPLLNRAFLERDIKEGDYFTEVHTFLNKQIKKGVIKSFSIGIYRSLLFAPVMELVSEHFDHLDRSSKLVTPEVFEACLQAVIDGVLLKKDTIS</sequence>
<dbReference type="Pfam" id="PF00440">
    <property type="entry name" value="TetR_N"/>
    <property type="match status" value="1"/>
</dbReference>
<evidence type="ECO:0000313" key="5">
    <source>
        <dbReference type="Proteomes" id="UP000659124"/>
    </source>
</evidence>
<keyword evidence="5" id="KW-1185">Reference proteome</keyword>
<dbReference type="EMBL" id="JACVFC010000002">
    <property type="protein sequence ID" value="MBC9932171.1"/>
    <property type="molecule type" value="Genomic_DNA"/>
</dbReference>
<dbReference type="PANTHER" id="PTHR43479">
    <property type="entry name" value="ACREF/ENVCD OPERON REPRESSOR-RELATED"/>
    <property type="match status" value="1"/>
</dbReference>
<dbReference type="PANTHER" id="PTHR43479:SF11">
    <property type="entry name" value="ACREF_ENVCD OPERON REPRESSOR-RELATED"/>
    <property type="match status" value="1"/>
</dbReference>
<dbReference type="SUPFAM" id="SSF46689">
    <property type="entry name" value="Homeodomain-like"/>
    <property type="match status" value="1"/>
</dbReference>
<evidence type="ECO:0000256" key="2">
    <source>
        <dbReference type="PROSITE-ProRule" id="PRU00335"/>
    </source>
</evidence>